<dbReference type="PANTHER" id="PTHR43441:SF12">
    <property type="entry name" value="RIBOSOMAL N-ACETYLTRANSFERASE YDAF-RELATED"/>
    <property type="match status" value="1"/>
</dbReference>
<organism evidence="2 3">
    <name type="scientific">Paracerasibacillus soli</name>
    <dbReference type="NCBI Taxonomy" id="480284"/>
    <lineage>
        <taxon>Bacteria</taxon>
        <taxon>Bacillati</taxon>
        <taxon>Bacillota</taxon>
        <taxon>Bacilli</taxon>
        <taxon>Bacillales</taxon>
        <taxon>Bacillaceae</taxon>
        <taxon>Paracerasibacillus</taxon>
    </lineage>
</organism>
<dbReference type="SUPFAM" id="SSF55729">
    <property type="entry name" value="Acyl-CoA N-acyltransferases (Nat)"/>
    <property type="match status" value="1"/>
</dbReference>
<evidence type="ECO:0000313" key="3">
    <source>
        <dbReference type="Proteomes" id="UP001275315"/>
    </source>
</evidence>
<protein>
    <submittedName>
        <fullName evidence="2">GNAT family protein</fullName>
        <ecNumber evidence="2">2.-.-.-</ecNumber>
    </submittedName>
</protein>
<dbReference type="Gene3D" id="3.40.630.30">
    <property type="match status" value="1"/>
</dbReference>
<evidence type="ECO:0000259" key="1">
    <source>
        <dbReference type="PROSITE" id="PS51186"/>
    </source>
</evidence>
<dbReference type="Pfam" id="PF13302">
    <property type="entry name" value="Acetyltransf_3"/>
    <property type="match status" value="1"/>
</dbReference>
<comment type="caution">
    <text evidence="2">The sequence shown here is derived from an EMBL/GenBank/DDBJ whole genome shotgun (WGS) entry which is preliminary data.</text>
</comment>
<accession>A0ABU5CU49</accession>
<dbReference type="EMBL" id="JAWDIQ010000003">
    <property type="protein sequence ID" value="MDY0409892.1"/>
    <property type="molecule type" value="Genomic_DNA"/>
</dbReference>
<dbReference type="PROSITE" id="PS51186">
    <property type="entry name" value="GNAT"/>
    <property type="match status" value="1"/>
</dbReference>
<sequence>MFIYEVDEEVLLRMLMTGEAERLFTITDRSRHYLKEWLPWVDETKTVADSKQFIENSFHIYAEQTGLTAGIFYKDKLVGVAGFNGFDWRNRIGFIGYWLDVKYQGLGIMTRVASALTDYAFKQLQLNRVDIRAAYENKKSRAIPERLGFTKEGQVRQAEWLYNHYVDHVVYGMLASEWEDLRRGVES</sequence>
<proteinExistence type="predicted"/>
<dbReference type="GO" id="GO:0016740">
    <property type="term" value="F:transferase activity"/>
    <property type="evidence" value="ECO:0007669"/>
    <property type="project" value="UniProtKB-KW"/>
</dbReference>
<dbReference type="InterPro" id="IPR000182">
    <property type="entry name" value="GNAT_dom"/>
</dbReference>
<dbReference type="RefSeq" id="WP_320380749.1">
    <property type="nucleotide sequence ID" value="NZ_JAWDIQ010000003.1"/>
</dbReference>
<gene>
    <name evidence="2" type="ORF">RWD45_16540</name>
</gene>
<keyword evidence="3" id="KW-1185">Reference proteome</keyword>
<dbReference type="InterPro" id="IPR016181">
    <property type="entry name" value="Acyl_CoA_acyltransferase"/>
</dbReference>
<evidence type="ECO:0000313" key="2">
    <source>
        <dbReference type="EMBL" id="MDY0409892.1"/>
    </source>
</evidence>
<feature type="domain" description="N-acetyltransferase" evidence="1">
    <location>
        <begin position="24"/>
        <end position="176"/>
    </location>
</feature>
<dbReference type="Proteomes" id="UP001275315">
    <property type="component" value="Unassembled WGS sequence"/>
</dbReference>
<reference evidence="2 3" key="1">
    <citation type="submission" date="2023-10" db="EMBL/GenBank/DDBJ databases">
        <title>Virgibacillus soli CC-YMP-6 genome.</title>
        <authorList>
            <person name="Miliotis G."/>
            <person name="Sengupta P."/>
            <person name="Hameed A."/>
            <person name="Chuvochina M."/>
            <person name="Mcdonagh F."/>
            <person name="Simpson A.C."/>
            <person name="Singh N.K."/>
            <person name="Rekha P.D."/>
            <person name="Raman K."/>
            <person name="Hugenholtz P."/>
            <person name="Venkateswaran K."/>
        </authorList>
    </citation>
    <scope>NUCLEOTIDE SEQUENCE [LARGE SCALE GENOMIC DNA]</scope>
    <source>
        <strain evidence="2 3">CC-YMP-6</strain>
    </source>
</reference>
<dbReference type="EC" id="2.-.-.-" evidence="2"/>
<keyword evidence="2" id="KW-0808">Transferase</keyword>
<name>A0ABU5CU49_9BACI</name>
<dbReference type="PANTHER" id="PTHR43441">
    <property type="entry name" value="RIBOSOMAL-PROTEIN-SERINE ACETYLTRANSFERASE"/>
    <property type="match status" value="1"/>
</dbReference>
<dbReference type="InterPro" id="IPR051908">
    <property type="entry name" value="Ribosomal_N-acetyltransferase"/>
</dbReference>